<comment type="caution">
    <text evidence="2">The sequence shown here is derived from an EMBL/GenBank/DDBJ whole genome shotgun (WGS) entry which is preliminary data.</text>
</comment>
<feature type="region of interest" description="Disordered" evidence="1">
    <location>
        <begin position="1"/>
        <end position="31"/>
    </location>
</feature>
<name>A0A543PM74_9MICO</name>
<reference evidence="2 3" key="1">
    <citation type="submission" date="2019-06" db="EMBL/GenBank/DDBJ databases">
        <title>Sequencing the genomes of 1000 actinobacteria strains.</title>
        <authorList>
            <person name="Klenk H.-P."/>
        </authorList>
    </citation>
    <scope>NUCLEOTIDE SEQUENCE [LARGE SCALE GENOMIC DNA]</scope>
    <source>
        <strain evidence="2 3">DSM 21776</strain>
    </source>
</reference>
<protein>
    <recommendedName>
        <fullName evidence="4">Helix-turn-helix protein</fullName>
    </recommendedName>
</protein>
<dbReference type="AlphaFoldDB" id="A0A543PM74"/>
<evidence type="ECO:0000256" key="1">
    <source>
        <dbReference type="SAM" id="MobiDB-lite"/>
    </source>
</evidence>
<evidence type="ECO:0008006" key="4">
    <source>
        <dbReference type="Google" id="ProtNLM"/>
    </source>
</evidence>
<dbReference type="EMBL" id="VFQF01000003">
    <property type="protein sequence ID" value="TQN45183.1"/>
    <property type="molecule type" value="Genomic_DNA"/>
</dbReference>
<organism evidence="2 3">
    <name type="scientific">Humibacillus xanthopallidus</name>
    <dbReference type="NCBI Taxonomy" id="412689"/>
    <lineage>
        <taxon>Bacteria</taxon>
        <taxon>Bacillati</taxon>
        <taxon>Actinomycetota</taxon>
        <taxon>Actinomycetes</taxon>
        <taxon>Micrococcales</taxon>
        <taxon>Intrasporangiaceae</taxon>
        <taxon>Humibacillus</taxon>
    </lineage>
</organism>
<accession>A0A543PM74</accession>
<proteinExistence type="predicted"/>
<gene>
    <name evidence="2" type="ORF">FHX52_4418</name>
</gene>
<evidence type="ECO:0000313" key="3">
    <source>
        <dbReference type="Proteomes" id="UP000320085"/>
    </source>
</evidence>
<sequence>MLRSVAKDLSSKSGDLHRSTQMTEWRARTATRGKQAPTDLLGVLDDLGFAWRDVAQMLGVSVPAVQKWRRGEKLTGENRRNLAGLVAACDQVADDYLVSEAASWFEMPLVDGAPVTPAVLYAEQQVDLVFDYASGHADPESILTEFQPDWRDNYRSRFESFVAADGNRSLRVKGD</sequence>
<feature type="compositionally biased region" description="Basic and acidic residues" evidence="1">
    <location>
        <begin position="1"/>
        <end position="18"/>
    </location>
</feature>
<dbReference type="Proteomes" id="UP000320085">
    <property type="component" value="Unassembled WGS sequence"/>
</dbReference>
<evidence type="ECO:0000313" key="2">
    <source>
        <dbReference type="EMBL" id="TQN45183.1"/>
    </source>
</evidence>